<evidence type="ECO:0000256" key="4">
    <source>
        <dbReference type="PIRSR" id="PIRSR009328-1"/>
    </source>
</evidence>
<gene>
    <name evidence="6" type="ORF">EZV62_020827</name>
</gene>
<proteinExistence type="predicted"/>
<organism evidence="6 7">
    <name type="scientific">Acer yangbiense</name>
    <dbReference type="NCBI Taxonomy" id="1000413"/>
    <lineage>
        <taxon>Eukaryota</taxon>
        <taxon>Viridiplantae</taxon>
        <taxon>Streptophyta</taxon>
        <taxon>Embryophyta</taxon>
        <taxon>Tracheophyta</taxon>
        <taxon>Spermatophyta</taxon>
        <taxon>Magnoliopsida</taxon>
        <taxon>eudicotyledons</taxon>
        <taxon>Gunneridae</taxon>
        <taxon>Pentapetalae</taxon>
        <taxon>rosids</taxon>
        <taxon>malvids</taxon>
        <taxon>Sapindales</taxon>
        <taxon>Sapindaceae</taxon>
        <taxon>Hippocastanoideae</taxon>
        <taxon>Acereae</taxon>
        <taxon>Acer</taxon>
    </lineage>
</organism>
<comment type="caution">
    <text evidence="6">The sequence shown here is derived from an EMBL/GenBank/DDBJ whole genome shotgun (WGS) entry which is preliminary data.</text>
</comment>
<dbReference type="InterPro" id="IPR044431">
    <property type="entry name" value="SET_RBCMT"/>
</dbReference>
<protein>
    <recommendedName>
        <fullName evidence="5">SET domain-containing protein</fullName>
    </recommendedName>
</protein>
<dbReference type="GO" id="GO:0030785">
    <property type="term" value="F:[ribulose-bisphosphate carboxylase]-lysine N-methyltransferase activity"/>
    <property type="evidence" value="ECO:0007669"/>
    <property type="project" value="InterPro"/>
</dbReference>
<dbReference type="PANTHER" id="PTHR13271">
    <property type="entry name" value="UNCHARACTERIZED PUTATIVE METHYLTRANSFERASE"/>
    <property type="match status" value="1"/>
</dbReference>
<dbReference type="PROSITE" id="PS50280">
    <property type="entry name" value="SET"/>
    <property type="match status" value="1"/>
</dbReference>
<dbReference type="Pfam" id="PF00856">
    <property type="entry name" value="SET"/>
    <property type="match status" value="1"/>
</dbReference>
<reference evidence="7" key="1">
    <citation type="journal article" date="2019" name="Gigascience">
        <title>De novo genome assembly of the endangered Acer yangbiense, a plant species with extremely small populations endemic to Yunnan Province, China.</title>
        <authorList>
            <person name="Yang J."/>
            <person name="Wariss H.M."/>
            <person name="Tao L."/>
            <person name="Zhang R."/>
            <person name="Yun Q."/>
            <person name="Hollingsworth P."/>
            <person name="Dao Z."/>
            <person name="Luo G."/>
            <person name="Guo H."/>
            <person name="Ma Y."/>
            <person name="Sun W."/>
        </authorList>
    </citation>
    <scope>NUCLEOTIDE SEQUENCE [LARGE SCALE GENOMIC DNA]</scope>
    <source>
        <strain evidence="7">cv. Malutang</strain>
    </source>
</reference>
<dbReference type="GO" id="GO:0032259">
    <property type="term" value="P:methylation"/>
    <property type="evidence" value="ECO:0007669"/>
    <property type="project" value="UniProtKB-KW"/>
</dbReference>
<dbReference type="Proteomes" id="UP000323000">
    <property type="component" value="Chromosome 9"/>
</dbReference>
<keyword evidence="3 4" id="KW-0949">S-adenosyl-L-methionine</keyword>
<dbReference type="InterPro" id="IPR036464">
    <property type="entry name" value="Rubisco_LSMT_subst-bd_sf"/>
</dbReference>
<feature type="binding site" evidence="4">
    <location>
        <position position="265"/>
    </location>
    <ligand>
        <name>substrate</name>
    </ligand>
</feature>
<dbReference type="GO" id="GO:0016279">
    <property type="term" value="F:protein-lysine N-methyltransferase activity"/>
    <property type="evidence" value="ECO:0007669"/>
    <property type="project" value="InterPro"/>
</dbReference>
<feature type="binding site" evidence="4">
    <location>
        <begin position="254"/>
        <end position="255"/>
    </location>
    <ligand>
        <name>S-adenosyl-L-methionine</name>
        <dbReference type="ChEBI" id="CHEBI:59789"/>
    </ligand>
</feature>
<feature type="binding site" evidence="4">
    <location>
        <position position="290"/>
    </location>
    <ligand>
        <name>substrate</name>
    </ligand>
</feature>
<keyword evidence="7" id="KW-1185">Reference proteome</keyword>
<evidence type="ECO:0000256" key="1">
    <source>
        <dbReference type="ARBA" id="ARBA00022603"/>
    </source>
</evidence>
<feature type="binding site" evidence="4">
    <location>
        <position position="251"/>
    </location>
    <ligand>
        <name>substrate</name>
    </ligand>
</feature>
<keyword evidence="1" id="KW-0489">Methyltransferase</keyword>
<evidence type="ECO:0000256" key="3">
    <source>
        <dbReference type="ARBA" id="ARBA00022691"/>
    </source>
</evidence>
<dbReference type="InterPro" id="IPR050600">
    <property type="entry name" value="SETD3_SETD6_MTase"/>
</dbReference>
<dbReference type="Gene3D" id="3.90.1420.10">
    <property type="entry name" value="Rubisco LSMT, substrate-binding domain"/>
    <property type="match status" value="1"/>
</dbReference>
<evidence type="ECO:0000259" key="5">
    <source>
        <dbReference type="PROSITE" id="PS50280"/>
    </source>
</evidence>
<dbReference type="InterPro" id="IPR015353">
    <property type="entry name" value="Rubisco_LSMT_subst-bd"/>
</dbReference>
<dbReference type="SUPFAM" id="SSF82199">
    <property type="entry name" value="SET domain"/>
    <property type="match status" value="1"/>
</dbReference>
<keyword evidence="2" id="KW-0808">Transferase</keyword>
<dbReference type="SMART" id="SM00317">
    <property type="entry name" value="SET"/>
    <property type="match status" value="1"/>
</dbReference>
<name>A0A5C7HF48_9ROSI</name>
<sequence length="490" mass="56072">MVEASRIFHTTLLPTFPLLHNNHKPDSHTFLTNFPRKRHGLLQVLHCSVSTENETATKTTTTQMTVPWGCDIDSLENASALQRWLSDSGLPPQKMGIEKVDVGERGLVALKNIRKGEKLLFVPPSLVITSDSQWGYPEAGEVLKQYSVPDWPLLAIYLISEASLQKSSRWSNYISALPRQPYSLLYWTRAELDRYLEASQIRERAIERITNVIGTYNDLRLRIFSKYPDIFPEEVRLPSMGGRVALVPWADMLNHNCEVETFLDYDKSTKGIVFTTDRQYQPGEQVFISYGRKSNGELLLSYGFVPREGTNPSDSVELSLSLKKSDKCYKEKLEALRKHGLSASQCFPIQITGWPLELMAYAYLAVSPPSMRGKFEEMAAAASNKTNVKKDMKYPEIEEQALQFVLDSFETSISKYSKFLQASGSMDLDITSPKQLNRKMFLKQLAVDLCSSERRILFRAQYILRRRLRDMRSGELKALRIFDSFRNIFK</sequence>
<evidence type="ECO:0000256" key="2">
    <source>
        <dbReference type="ARBA" id="ARBA00022679"/>
    </source>
</evidence>
<feature type="binding site" evidence="4">
    <location>
        <position position="302"/>
    </location>
    <ligand>
        <name>substrate</name>
    </ligand>
</feature>
<dbReference type="EMBL" id="VAHF01000009">
    <property type="protein sequence ID" value="TXG55571.1"/>
    <property type="molecule type" value="Genomic_DNA"/>
</dbReference>
<dbReference type="GO" id="GO:0009507">
    <property type="term" value="C:chloroplast"/>
    <property type="evidence" value="ECO:0007669"/>
    <property type="project" value="InterPro"/>
</dbReference>
<dbReference type="AlphaFoldDB" id="A0A5C7HF48"/>
<feature type="domain" description="SET" evidence="5">
    <location>
        <begin position="93"/>
        <end position="291"/>
    </location>
</feature>
<dbReference type="SUPFAM" id="SSF81822">
    <property type="entry name" value="RuBisCo LSMT C-terminal, substrate-binding domain"/>
    <property type="match status" value="1"/>
</dbReference>
<evidence type="ECO:0000313" key="6">
    <source>
        <dbReference type="EMBL" id="TXG55571.1"/>
    </source>
</evidence>
<accession>A0A5C7HF48</accession>
<dbReference type="PIRSF" id="PIRSF009328">
    <property type="entry name" value="RMT_SET"/>
    <property type="match status" value="1"/>
</dbReference>
<dbReference type="CDD" id="cd19179">
    <property type="entry name" value="SET_RBCMT"/>
    <property type="match status" value="1"/>
</dbReference>
<evidence type="ECO:0000313" key="7">
    <source>
        <dbReference type="Proteomes" id="UP000323000"/>
    </source>
</evidence>
<dbReference type="PANTHER" id="PTHR13271:SF123">
    <property type="entry name" value="RIBULOSE-1,5-BISPHOSPHATE CARBOXYLASE_OXYGENASE SMALL SUBUNIT N-METHYLTRANSFERASE I-RELATED"/>
    <property type="match status" value="1"/>
</dbReference>
<dbReference type="InterPro" id="IPR046341">
    <property type="entry name" value="SET_dom_sf"/>
</dbReference>
<dbReference type="Pfam" id="PF09273">
    <property type="entry name" value="Rubis-subs-bind"/>
    <property type="match status" value="1"/>
</dbReference>
<dbReference type="InterPro" id="IPR011192">
    <property type="entry name" value="Rubisco_LSMT_MeTrfase_plant"/>
</dbReference>
<dbReference type="Gene3D" id="3.90.1410.10">
    <property type="entry name" value="set domain protein methyltransferase, domain 1"/>
    <property type="match status" value="1"/>
</dbReference>
<dbReference type="OrthoDB" id="341421at2759"/>
<dbReference type="FunFam" id="3.90.1420.10:FF:000005">
    <property type="entry name" value="Rubisco methyltransferase family protein"/>
    <property type="match status" value="1"/>
</dbReference>
<dbReference type="InterPro" id="IPR001214">
    <property type="entry name" value="SET_dom"/>
</dbReference>